<reference evidence="13 14" key="1">
    <citation type="submission" date="2022-04" db="EMBL/GenBank/DDBJ databases">
        <title>Positive selection, recombination, and allopatry shape intraspecific diversity of widespread and dominant cyanobacteria.</title>
        <authorList>
            <person name="Wei J."/>
            <person name="Shu W."/>
            <person name="Hu C."/>
        </authorList>
    </citation>
    <scope>NUCLEOTIDE SEQUENCE [LARGE SCALE GENOMIC DNA]</scope>
    <source>
        <strain evidence="13 14">GB2-A4</strain>
    </source>
</reference>
<evidence type="ECO:0000256" key="4">
    <source>
        <dbReference type="ARBA" id="ARBA00022553"/>
    </source>
</evidence>
<evidence type="ECO:0000256" key="2">
    <source>
        <dbReference type="ARBA" id="ARBA00006402"/>
    </source>
</evidence>
<dbReference type="Pfam" id="PF00512">
    <property type="entry name" value="HisKA"/>
    <property type="match status" value="1"/>
</dbReference>
<dbReference type="InterPro" id="IPR011006">
    <property type="entry name" value="CheY-like_superfamily"/>
</dbReference>
<sequence length="782" mass="87838">MDIPPNQIPKGNILIVDDTPENLHLLSSTLTERGYQVRGVIDGGMALRVVRSAPPDLILLDIQMPRINGYEVCQQLKAAEQTREIPVIFLSVLDETWDKVKAFEVGGADYITKPFQAEEVLARIENQLALQAAKTEIRNLNAELEQRVQQRTEELAAANQELRIEITQRQQAEATLRQQAEQKELLAEITQRIRQSLNLDAILNTTVAEVRQLLRVERVLIYRFEPDWSGVVIVESVITPNLSILGRTVQDQCFSDGYARQYRQGRVLNIADIYAANLSPCHVDLLAALQIRANLVVPIVQEQTLWGLLSVNQCTQPRPWSPLEIDLLKQLSDQVAIALQQSHLYQQVQQLNANLEQQVQARTAQLQQARDFDALLKRITDKVRDNLDERQILQTAVRELALGLAVASCDTALYDLGQQTATTCYEYTTLSRQKQGKTVSMAEFPEIYHHLLHRQWFQSCEPYLEHGALTLLACPIFDDQGVLGDLCLSRLQATVFVEHEIRLVQQVANQCAIAIRQARLYAAAQSQVAALESLHQMKDDFLSTVSHELRTPVTNMKMAIKMLKVTLARSETAATDEPAITGISQSANATPNSRVTQYLRILDSECEREISLINDLLDLQRLEFTSAPLVTERIDLKLWLSALLESFQERADAHQQYLQIEIPDSPPQIESNPDALNRILVELLHNACKYTPPEERIVVSVAVEQNQLQLRVTNFGAEIPASALPQIFDKFYRVAHADRWKQGGTGLGLALVQKLVKRLGGAIDVNSAQGETTFAVSLPIVV</sequence>
<feature type="coiled-coil region" evidence="9">
    <location>
        <begin position="123"/>
        <end position="189"/>
    </location>
</feature>
<dbReference type="SUPFAM" id="SSF55874">
    <property type="entry name" value="ATPase domain of HSP90 chaperone/DNA topoisomerase II/histidine kinase"/>
    <property type="match status" value="1"/>
</dbReference>
<dbReference type="EC" id="2.7.13.3" evidence="3"/>
<dbReference type="PROSITE" id="PS50046">
    <property type="entry name" value="PHYTOCHROME_2"/>
    <property type="match status" value="1"/>
</dbReference>
<evidence type="ECO:0000256" key="1">
    <source>
        <dbReference type="ARBA" id="ARBA00000085"/>
    </source>
</evidence>
<organism evidence="13 14">
    <name type="scientific">Trichocoleus desertorum GB2-A4</name>
    <dbReference type="NCBI Taxonomy" id="2933944"/>
    <lineage>
        <taxon>Bacteria</taxon>
        <taxon>Bacillati</taxon>
        <taxon>Cyanobacteriota</taxon>
        <taxon>Cyanophyceae</taxon>
        <taxon>Leptolyngbyales</taxon>
        <taxon>Trichocoleusaceae</taxon>
        <taxon>Trichocoleus</taxon>
    </lineage>
</organism>
<evidence type="ECO:0000313" key="13">
    <source>
        <dbReference type="EMBL" id="MEP0821021.1"/>
    </source>
</evidence>
<dbReference type="Gene3D" id="1.10.287.130">
    <property type="match status" value="1"/>
</dbReference>
<feature type="domain" description="Histidine kinase" evidence="11">
    <location>
        <begin position="544"/>
        <end position="782"/>
    </location>
</feature>
<keyword evidence="14" id="KW-1185">Reference proteome</keyword>
<dbReference type="SMART" id="SM00448">
    <property type="entry name" value="REC"/>
    <property type="match status" value="1"/>
</dbReference>
<comment type="catalytic activity">
    <reaction evidence="1">
        <text>ATP + protein L-histidine = ADP + protein N-phospho-L-histidine.</text>
        <dbReference type="EC" id="2.7.13.3"/>
    </reaction>
</comment>
<dbReference type="CDD" id="cd19920">
    <property type="entry name" value="REC_PA4781-like"/>
    <property type="match status" value="1"/>
</dbReference>
<dbReference type="InterPro" id="IPR036890">
    <property type="entry name" value="HATPase_C_sf"/>
</dbReference>
<keyword evidence="6" id="KW-0418">Kinase</keyword>
<dbReference type="RefSeq" id="WP_190442395.1">
    <property type="nucleotide sequence ID" value="NZ_JAMPKM010000059.1"/>
</dbReference>
<evidence type="ECO:0000259" key="12">
    <source>
        <dbReference type="PROSITE" id="PS50110"/>
    </source>
</evidence>
<comment type="caution">
    <text evidence="13">The sequence shown here is derived from an EMBL/GenBank/DDBJ whole genome shotgun (WGS) entry which is preliminary data.</text>
</comment>
<feature type="modified residue" description="4-aspartylphosphate" evidence="8">
    <location>
        <position position="61"/>
    </location>
</feature>
<gene>
    <name evidence="13" type="ORF">NC998_28645</name>
</gene>
<evidence type="ECO:0000313" key="14">
    <source>
        <dbReference type="Proteomes" id="UP001464891"/>
    </source>
</evidence>
<feature type="domain" description="Response regulatory" evidence="12">
    <location>
        <begin position="12"/>
        <end position="128"/>
    </location>
</feature>
<dbReference type="SUPFAM" id="SSF55781">
    <property type="entry name" value="GAF domain-like"/>
    <property type="match status" value="2"/>
</dbReference>
<dbReference type="Gene3D" id="3.40.50.2300">
    <property type="match status" value="1"/>
</dbReference>
<comment type="similarity">
    <text evidence="2">In the N-terminal section; belongs to the phytochrome family.</text>
</comment>
<feature type="domain" description="Phytochrome chromophore attachment site" evidence="10">
    <location>
        <begin position="198"/>
        <end position="334"/>
    </location>
</feature>
<dbReference type="SMART" id="SM00387">
    <property type="entry name" value="HATPase_c"/>
    <property type="match status" value="1"/>
</dbReference>
<dbReference type="SUPFAM" id="SSF47384">
    <property type="entry name" value="Homodimeric domain of signal transducing histidine kinase"/>
    <property type="match status" value="1"/>
</dbReference>
<dbReference type="Pfam" id="PF00072">
    <property type="entry name" value="Response_reg"/>
    <property type="match status" value="1"/>
</dbReference>
<evidence type="ECO:0000256" key="3">
    <source>
        <dbReference type="ARBA" id="ARBA00012438"/>
    </source>
</evidence>
<dbReference type="Gene3D" id="3.30.450.40">
    <property type="match status" value="2"/>
</dbReference>
<dbReference type="PANTHER" id="PTHR43547">
    <property type="entry name" value="TWO-COMPONENT HISTIDINE KINASE"/>
    <property type="match status" value="1"/>
</dbReference>
<dbReference type="InterPro" id="IPR003594">
    <property type="entry name" value="HATPase_dom"/>
</dbReference>
<protein>
    <recommendedName>
        <fullName evidence="3">histidine kinase</fullName>
        <ecNumber evidence="3">2.7.13.3</ecNumber>
    </recommendedName>
</protein>
<evidence type="ECO:0000256" key="5">
    <source>
        <dbReference type="ARBA" id="ARBA00022679"/>
    </source>
</evidence>
<dbReference type="SUPFAM" id="SSF52172">
    <property type="entry name" value="CheY-like"/>
    <property type="match status" value="1"/>
</dbReference>
<dbReference type="InterPro" id="IPR001789">
    <property type="entry name" value="Sig_transdc_resp-reg_receiver"/>
</dbReference>
<dbReference type="InterPro" id="IPR005467">
    <property type="entry name" value="His_kinase_dom"/>
</dbReference>
<dbReference type="SMART" id="SM00065">
    <property type="entry name" value="GAF"/>
    <property type="match status" value="2"/>
</dbReference>
<dbReference type="Pfam" id="PF01590">
    <property type="entry name" value="GAF"/>
    <property type="match status" value="2"/>
</dbReference>
<dbReference type="Pfam" id="PF02518">
    <property type="entry name" value="HATPase_c"/>
    <property type="match status" value="1"/>
</dbReference>
<keyword evidence="5" id="KW-0808">Transferase</keyword>
<dbReference type="PANTHER" id="PTHR43547:SF2">
    <property type="entry name" value="HYBRID SIGNAL TRANSDUCTION HISTIDINE KINASE C"/>
    <property type="match status" value="1"/>
</dbReference>
<accession>A0ABV0JGZ2</accession>
<evidence type="ECO:0000256" key="8">
    <source>
        <dbReference type="PROSITE-ProRule" id="PRU00169"/>
    </source>
</evidence>
<dbReference type="InterPro" id="IPR004358">
    <property type="entry name" value="Sig_transdc_His_kin-like_C"/>
</dbReference>
<dbReference type="InterPro" id="IPR029016">
    <property type="entry name" value="GAF-like_dom_sf"/>
</dbReference>
<dbReference type="InterPro" id="IPR016132">
    <property type="entry name" value="Phyto_chromo_attachment"/>
</dbReference>
<evidence type="ECO:0000259" key="10">
    <source>
        <dbReference type="PROSITE" id="PS50046"/>
    </source>
</evidence>
<evidence type="ECO:0000256" key="6">
    <source>
        <dbReference type="ARBA" id="ARBA00022777"/>
    </source>
</evidence>
<keyword evidence="7" id="KW-0902">Two-component regulatory system</keyword>
<dbReference type="EMBL" id="JAMPKM010000059">
    <property type="protein sequence ID" value="MEP0821021.1"/>
    <property type="molecule type" value="Genomic_DNA"/>
</dbReference>
<evidence type="ECO:0000259" key="11">
    <source>
        <dbReference type="PROSITE" id="PS50109"/>
    </source>
</evidence>
<dbReference type="CDD" id="cd00082">
    <property type="entry name" value="HisKA"/>
    <property type="match status" value="1"/>
</dbReference>
<dbReference type="InterPro" id="IPR003661">
    <property type="entry name" value="HisK_dim/P_dom"/>
</dbReference>
<proteinExistence type="inferred from homology"/>
<dbReference type="InterPro" id="IPR036097">
    <property type="entry name" value="HisK_dim/P_sf"/>
</dbReference>
<dbReference type="PRINTS" id="PR00344">
    <property type="entry name" value="BCTRLSENSOR"/>
</dbReference>
<dbReference type="Proteomes" id="UP001464891">
    <property type="component" value="Unassembled WGS sequence"/>
</dbReference>
<dbReference type="Gene3D" id="3.30.565.10">
    <property type="entry name" value="Histidine kinase-like ATPase, C-terminal domain"/>
    <property type="match status" value="1"/>
</dbReference>
<keyword evidence="4 8" id="KW-0597">Phosphoprotein</keyword>
<dbReference type="PROSITE" id="PS50109">
    <property type="entry name" value="HIS_KIN"/>
    <property type="match status" value="1"/>
</dbReference>
<dbReference type="InterPro" id="IPR003018">
    <property type="entry name" value="GAF"/>
</dbReference>
<dbReference type="PROSITE" id="PS50110">
    <property type="entry name" value="RESPONSE_REGULATORY"/>
    <property type="match status" value="1"/>
</dbReference>
<dbReference type="SMART" id="SM00388">
    <property type="entry name" value="HisKA"/>
    <property type="match status" value="1"/>
</dbReference>
<evidence type="ECO:0000256" key="7">
    <source>
        <dbReference type="ARBA" id="ARBA00023012"/>
    </source>
</evidence>
<keyword evidence="9" id="KW-0175">Coiled coil</keyword>
<name>A0ABV0JGZ2_9CYAN</name>
<evidence type="ECO:0000256" key="9">
    <source>
        <dbReference type="SAM" id="Coils"/>
    </source>
</evidence>